<accession>A0AA90H145</accession>
<feature type="domain" description="VOC" evidence="1">
    <location>
        <begin position="137"/>
        <end position="259"/>
    </location>
</feature>
<dbReference type="Gene3D" id="3.10.180.10">
    <property type="entry name" value="2,3-Dihydroxybiphenyl 1,2-Dioxygenase, domain 1"/>
    <property type="match status" value="2"/>
</dbReference>
<dbReference type="InterPro" id="IPR029068">
    <property type="entry name" value="Glyas_Bleomycin-R_OHBP_Dase"/>
</dbReference>
<dbReference type="InterPro" id="IPR037523">
    <property type="entry name" value="VOC_core"/>
</dbReference>
<name>A0AA90H145_9ACTN</name>
<proteinExistence type="predicted"/>
<dbReference type="CDD" id="cd07247">
    <property type="entry name" value="SgaA_N_like"/>
    <property type="match status" value="2"/>
</dbReference>
<dbReference type="AlphaFoldDB" id="A0AA90H145"/>
<dbReference type="Pfam" id="PF00903">
    <property type="entry name" value="Glyoxalase"/>
    <property type="match status" value="2"/>
</dbReference>
<protein>
    <submittedName>
        <fullName evidence="2">VOC family protein</fullName>
    </submittedName>
</protein>
<dbReference type="InterPro" id="IPR052164">
    <property type="entry name" value="Anthracycline_SecMetBiosynth"/>
</dbReference>
<sequence length="263" mass="28039">MLTTRYVPGTPSWTDLSTPEVEAASAFYGTLFGWAFRSAGPGAGGYGMFTLGAQTVAAIGPTAEEGGESEWTVYFHTDDADATTKAVELAGGTVRFGPFDVFTAGRMAGYTDPTGARFAVWQPGERRGLDAVTDVNTLCWTELTTRDPDRAKEFYCSVFDWHIQDMPMGDGVYGLAGPAGTGMEATHSGIMGISDQMREMGLTGTEWNVYFEVVDCDAVVALAEAQGGRMVMPATTMQDIGRMAVLADPFGAKFCVMTSATRA</sequence>
<evidence type="ECO:0000259" key="1">
    <source>
        <dbReference type="PROSITE" id="PS51819"/>
    </source>
</evidence>
<dbReference type="InterPro" id="IPR004360">
    <property type="entry name" value="Glyas_Fos-R_dOase_dom"/>
</dbReference>
<evidence type="ECO:0000313" key="2">
    <source>
        <dbReference type="EMBL" id="MDI5971349.1"/>
    </source>
</evidence>
<organism evidence="2">
    <name type="scientific">Streptantibioticus silvisoli</name>
    <dbReference type="NCBI Taxonomy" id="2705255"/>
    <lineage>
        <taxon>Bacteria</taxon>
        <taxon>Bacillati</taxon>
        <taxon>Actinomycetota</taxon>
        <taxon>Actinomycetes</taxon>
        <taxon>Kitasatosporales</taxon>
        <taxon>Streptomycetaceae</taxon>
        <taxon>Streptantibioticus</taxon>
    </lineage>
</organism>
<dbReference type="PANTHER" id="PTHR33993">
    <property type="entry name" value="GLYOXALASE-RELATED"/>
    <property type="match status" value="1"/>
</dbReference>
<reference evidence="2" key="1">
    <citation type="submission" date="2023-05" db="EMBL/GenBank/DDBJ databases">
        <title>Streptantibioticus silvisoli sp. nov., acidotolerant actinomycetes 1 from pine litter.</title>
        <authorList>
            <person name="Swiecimska M."/>
            <person name="Golinska P."/>
            <person name="Sangal V."/>
            <person name="Wachnowicz B."/>
            <person name="Goodfellow M."/>
        </authorList>
    </citation>
    <scope>NUCLEOTIDE SEQUENCE</scope>
    <source>
        <strain evidence="2">SL13</strain>
    </source>
</reference>
<comment type="caution">
    <text evidence="2">The sequence shown here is derived from an EMBL/GenBank/DDBJ whole genome shotgun (WGS) entry which is preliminary data.</text>
</comment>
<dbReference type="RefSeq" id="WP_271317821.1">
    <property type="nucleotide sequence ID" value="NZ_JABXJJ020000022.1"/>
</dbReference>
<feature type="domain" description="VOC" evidence="1">
    <location>
        <begin position="10"/>
        <end position="123"/>
    </location>
</feature>
<dbReference type="PANTHER" id="PTHR33993:SF10">
    <property type="entry name" value="CONSERVED PROTEIN"/>
    <property type="match status" value="1"/>
</dbReference>
<gene>
    <name evidence="2" type="ORF">POF50_018730</name>
</gene>
<dbReference type="SUPFAM" id="SSF54593">
    <property type="entry name" value="Glyoxalase/Bleomycin resistance protein/Dihydroxybiphenyl dioxygenase"/>
    <property type="match status" value="2"/>
</dbReference>
<dbReference type="EMBL" id="JABXJJ020000022">
    <property type="protein sequence ID" value="MDI5971349.1"/>
    <property type="molecule type" value="Genomic_DNA"/>
</dbReference>
<dbReference type="PROSITE" id="PS51819">
    <property type="entry name" value="VOC"/>
    <property type="match status" value="2"/>
</dbReference>